<dbReference type="SUPFAM" id="SSF52402">
    <property type="entry name" value="Adenine nucleotide alpha hydrolases-like"/>
    <property type="match status" value="1"/>
</dbReference>
<evidence type="ECO:0000256" key="6">
    <source>
        <dbReference type="ARBA" id="ARBA00022962"/>
    </source>
</evidence>
<keyword evidence="5 9" id="KW-0067">ATP-binding</keyword>
<dbReference type="GO" id="GO:0006529">
    <property type="term" value="P:asparagine biosynthetic process"/>
    <property type="evidence" value="ECO:0007669"/>
    <property type="project" value="UniProtKB-KW"/>
</dbReference>
<dbReference type="PROSITE" id="PS51278">
    <property type="entry name" value="GATASE_TYPE_2"/>
    <property type="match status" value="1"/>
</dbReference>
<dbReference type="PIRSF" id="PIRSF001589">
    <property type="entry name" value="Asn_synthetase_glu-h"/>
    <property type="match status" value="1"/>
</dbReference>
<evidence type="ECO:0000259" key="10">
    <source>
        <dbReference type="PROSITE" id="PS51278"/>
    </source>
</evidence>
<dbReference type="EMBL" id="AP019368">
    <property type="protein sequence ID" value="BBH54054.1"/>
    <property type="molecule type" value="Genomic_DNA"/>
</dbReference>
<dbReference type="Gene3D" id="3.40.50.620">
    <property type="entry name" value="HUPs"/>
    <property type="match status" value="1"/>
</dbReference>
<dbReference type="PANTHER" id="PTHR43284">
    <property type="entry name" value="ASPARAGINE SYNTHETASE (GLUTAMINE-HYDROLYZING)"/>
    <property type="match status" value="1"/>
</dbReference>
<dbReference type="InterPro" id="IPR033738">
    <property type="entry name" value="AsnB_N"/>
</dbReference>
<keyword evidence="4 9" id="KW-0547">Nucleotide-binding</keyword>
<evidence type="ECO:0000256" key="2">
    <source>
        <dbReference type="ARBA" id="ARBA00005752"/>
    </source>
</evidence>
<proteinExistence type="inferred from homology"/>
<dbReference type="GO" id="GO:0005524">
    <property type="term" value="F:ATP binding"/>
    <property type="evidence" value="ECO:0007669"/>
    <property type="project" value="UniProtKB-KW"/>
</dbReference>
<evidence type="ECO:0000256" key="9">
    <source>
        <dbReference type="PIRSR" id="PIRSR001589-2"/>
    </source>
</evidence>
<keyword evidence="12" id="KW-1185">Reference proteome</keyword>
<comment type="pathway">
    <text evidence="1">Amino-acid biosynthesis; L-asparagine biosynthesis; L-asparagine from L-aspartate (L-Gln route): step 1/1.</text>
</comment>
<feature type="binding site" evidence="9">
    <location>
        <position position="115"/>
    </location>
    <ligand>
        <name>L-glutamine</name>
        <dbReference type="ChEBI" id="CHEBI:58359"/>
    </ligand>
</feature>
<dbReference type="Pfam" id="PF00733">
    <property type="entry name" value="Asn_synthase"/>
    <property type="match status" value="1"/>
</dbReference>
<evidence type="ECO:0000256" key="3">
    <source>
        <dbReference type="ARBA" id="ARBA00012737"/>
    </source>
</evidence>
<dbReference type="GO" id="GO:0004066">
    <property type="term" value="F:asparagine synthase (glutamine-hydrolyzing) activity"/>
    <property type="evidence" value="ECO:0007669"/>
    <property type="project" value="UniProtKB-EC"/>
</dbReference>
<dbReference type="SUPFAM" id="SSF56235">
    <property type="entry name" value="N-terminal nucleophile aminohydrolases (Ntn hydrolases)"/>
    <property type="match status" value="1"/>
</dbReference>
<reference evidence="11 12" key="1">
    <citation type="submission" date="2018-12" db="EMBL/GenBank/DDBJ databases">
        <title>Rubrispira sanarue gen. nov., sp., nov., a member of the order Silvanigrellales, isolated from a brackish lake in Hamamatsu Japan.</title>
        <authorList>
            <person name="Maejima Y."/>
            <person name="Iino T."/>
            <person name="Muraguchi Y."/>
            <person name="Fukuda K."/>
            <person name="Nojiri H."/>
            <person name="Ohkuma M."/>
            <person name="Moriuchi R."/>
            <person name="Dohra H."/>
            <person name="Kimbara K."/>
            <person name="Shintani M."/>
        </authorList>
    </citation>
    <scope>NUCLEOTIDE SEQUENCE [LARGE SCALE GENOMIC DNA]</scope>
    <source>
        <strain evidence="11 12">RF1110005</strain>
    </source>
</reference>
<dbReference type="CDD" id="cd00712">
    <property type="entry name" value="AsnB"/>
    <property type="match status" value="1"/>
</dbReference>
<evidence type="ECO:0000313" key="12">
    <source>
        <dbReference type="Proteomes" id="UP000291236"/>
    </source>
</evidence>
<dbReference type="KEGG" id="sbf:JCM31447_25110"/>
<evidence type="ECO:0000256" key="5">
    <source>
        <dbReference type="ARBA" id="ARBA00022840"/>
    </source>
</evidence>
<dbReference type="InterPro" id="IPR029055">
    <property type="entry name" value="Ntn_hydrolases_N"/>
</dbReference>
<dbReference type="PANTHER" id="PTHR43284:SF1">
    <property type="entry name" value="ASPARAGINE SYNTHETASE"/>
    <property type="match status" value="1"/>
</dbReference>
<dbReference type="Proteomes" id="UP000291236">
    <property type="component" value="Chromosome"/>
</dbReference>
<evidence type="ECO:0000256" key="4">
    <source>
        <dbReference type="ARBA" id="ARBA00022741"/>
    </source>
</evidence>
<sequence>MCGLLGYVSFLNESKSRNYQNAIKKIKHRGPDDQGFYYWNPQNSKLTKEIDNDFPHKLFLGHVRLSILDLSDAGWQPMRTRDNRYFIIFNGEIYNYLELRNELEKIGHQFYSHTDTEVLLNAFIQWGKECLNKLTGMFAFCVFDSQDKKIFLARDFFGIKPLYFSFNKEFFVFSSEINPLFEMEKIKKDINSDVLSEFLKFGSTDISEKTLYQNIIQLPSAHYLDIDISDANYYQKLSPIKYWHINKIDPIEIDFNDAKKRVRELFLENIMLHMRSDVSIGAALSGGIDSSAIVMAMRYLNPKSDLHTFSFISEDELTSEEKWVDIIGDAAKTNMHKISPSSFDLAEELDILIHSQELPFGSASIFAQRKVMNMAQQNGIKVMLDGQGADEIFAGYNPYSTARIASLIKQFHFLSASRFKRKLISLPNRRTSWAQVCEYLIPIQMKFLIPTLRLLAGKKTFPEWLNRKWFLERNVHIQSSFNKSHSKYVLRDELIQTMTKTSLPNLLRYEDRNSMACSIESRVPFLTHELAEFVFSLPEKYLINEQGTTKYIFREAMRGIVPHQILERKDKIGFHVPEQKWFSSLRPWVSTRLNNKSIESIPALNHKIVISMRNDFLNGIRPFDPSLWKILNIIRWVEINQASFS</sequence>
<gene>
    <name evidence="11" type="primary">asnB</name>
    <name evidence="11" type="ORF">JCM31447_25110</name>
</gene>
<evidence type="ECO:0000256" key="7">
    <source>
        <dbReference type="ARBA" id="ARBA00048741"/>
    </source>
</evidence>
<dbReference type="InterPro" id="IPR017932">
    <property type="entry name" value="GATase_2_dom"/>
</dbReference>
<dbReference type="OrthoDB" id="9763290at2"/>
<dbReference type="CDD" id="cd01991">
    <property type="entry name" value="Asn_synthase_B_C"/>
    <property type="match status" value="1"/>
</dbReference>
<dbReference type="Gene3D" id="3.60.20.10">
    <property type="entry name" value="Glutamine Phosphoribosylpyrophosphate, subunit 1, domain 1"/>
    <property type="match status" value="1"/>
</dbReference>
<dbReference type="InterPro" id="IPR001962">
    <property type="entry name" value="Asn_synthase"/>
</dbReference>
<evidence type="ECO:0000256" key="8">
    <source>
        <dbReference type="PIRSR" id="PIRSR001589-1"/>
    </source>
</evidence>
<keyword evidence="6 8" id="KW-0315">Glutamine amidotransferase</keyword>
<dbReference type="InterPro" id="IPR014729">
    <property type="entry name" value="Rossmann-like_a/b/a_fold"/>
</dbReference>
<protein>
    <recommendedName>
        <fullName evidence="3">asparagine synthase (glutamine-hydrolyzing)</fullName>
        <ecNumber evidence="3">6.3.5.4</ecNumber>
    </recommendedName>
</protein>
<comment type="similarity">
    <text evidence="2">Belongs to the asparagine synthetase family.</text>
</comment>
<dbReference type="InterPro" id="IPR006426">
    <property type="entry name" value="Asn_synth_AEB"/>
</dbReference>
<keyword evidence="8" id="KW-0061">Asparagine biosynthesis</keyword>
<feature type="domain" description="Glutamine amidotransferase type-2" evidence="10">
    <location>
        <begin position="2"/>
        <end position="229"/>
    </location>
</feature>
<dbReference type="RefSeq" id="WP_130611089.1">
    <property type="nucleotide sequence ID" value="NZ_AP019368.1"/>
</dbReference>
<evidence type="ECO:0000313" key="11">
    <source>
        <dbReference type="EMBL" id="BBH54054.1"/>
    </source>
</evidence>
<dbReference type="NCBIfam" id="TIGR01536">
    <property type="entry name" value="asn_synth_AEB"/>
    <property type="match status" value="1"/>
</dbReference>
<name>A0A4P2VPA2_FLUSA</name>
<dbReference type="InterPro" id="IPR051786">
    <property type="entry name" value="ASN_synthetase/amidase"/>
</dbReference>
<comment type="catalytic activity">
    <reaction evidence="7">
        <text>L-aspartate + L-glutamine + ATP + H2O = L-asparagine + L-glutamate + AMP + diphosphate + H(+)</text>
        <dbReference type="Rhea" id="RHEA:12228"/>
        <dbReference type="ChEBI" id="CHEBI:15377"/>
        <dbReference type="ChEBI" id="CHEBI:15378"/>
        <dbReference type="ChEBI" id="CHEBI:29985"/>
        <dbReference type="ChEBI" id="CHEBI:29991"/>
        <dbReference type="ChEBI" id="CHEBI:30616"/>
        <dbReference type="ChEBI" id="CHEBI:33019"/>
        <dbReference type="ChEBI" id="CHEBI:58048"/>
        <dbReference type="ChEBI" id="CHEBI:58359"/>
        <dbReference type="ChEBI" id="CHEBI:456215"/>
        <dbReference type="EC" id="6.3.5.4"/>
    </reaction>
</comment>
<dbReference type="Pfam" id="PF13537">
    <property type="entry name" value="GATase_7"/>
    <property type="match status" value="1"/>
</dbReference>
<feature type="active site" description="For GATase activity" evidence="8">
    <location>
        <position position="2"/>
    </location>
</feature>
<accession>A0A4P2VPA2</accession>
<dbReference type="EC" id="6.3.5.4" evidence="3"/>
<organism evidence="11 12">
    <name type="scientific">Fluviispira sanaruensis</name>
    <dbReference type="NCBI Taxonomy" id="2493639"/>
    <lineage>
        <taxon>Bacteria</taxon>
        <taxon>Pseudomonadati</taxon>
        <taxon>Bdellovibrionota</taxon>
        <taxon>Oligoflexia</taxon>
        <taxon>Silvanigrellales</taxon>
        <taxon>Silvanigrellaceae</taxon>
        <taxon>Fluviispira</taxon>
    </lineage>
</organism>
<keyword evidence="8" id="KW-0028">Amino-acid biosynthesis</keyword>
<evidence type="ECO:0000256" key="1">
    <source>
        <dbReference type="ARBA" id="ARBA00005187"/>
    </source>
</evidence>
<dbReference type="AlphaFoldDB" id="A0A4P2VPA2"/>